<dbReference type="EMBL" id="BOLY01000002">
    <property type="protein sequence ID" value="GIZ40839.1"/>
    <property type="molecule type" value="Genomic_DNA"/>
</dbReference>
<feature type="compositionally biased region" description="Basic and acidic residues" evidence="5">
    <location>
        <begin position="517"/>
        <end position="528"/>
    </location>
</feature>
<evidence type="ECO:0000256" key="5">
    <source>
        <dbReference type="SAM" id="MobiDB-lite"/>
    </source>
</evidence>
<feature type="transmembrane region" description="Helical" evidence="6">
    <location>
        <begin position="263"/>
        <end position="283"/>
    </location>
</feature>
<feature type="compositionally biased region" description="Basic and acidic residues" evidence="5">
    <location>
        <begin position="581"/>
        <end position="599"/>
    </location>
</feature>
<evidence type="ECO:0000256" key="3">
    <source>
        <dbReference type="ARBA" id="ARBA00022989"/>
    </source>
</evidence>
<dbReference type="Proteomes" id="UP000825890">
    <property type="component" value="Unassembled WGS sequence"/>
</dbReference>
<dbReference type="CDD" id="cd17502">
    <property type="entry name" value="MFS_Azr1_MDR_like"/>
    <property type="match status" value="1"/>
</dbReference>
<dbReference type="OrthoDB" id="10021397at2759"/>
<feature type="transmembrane region" description="Helical" evidence="6">
    <location>
        <begin position="164"/>
        <end position="182"/>
    </location>
</feature>
<dbReference type="Pfam" id="PF07690">
    <property type="entry name" value="MFS_1"/>
    <property type="match status" value="1"/>
</dbReference>
<feature type="transmembrane region" description="Helical" evidence="6">
    <location>
        <begin position="364"/>
        <end position="385"/>
    </location>
</feature>
<feature type="transmembrane region" description="Helical" evidence="6">
    <location>
        <begin position="391"/>
        <end position="413"/>
    </location>
</feature>
<dbReference type="InterPro" id="IPR011701">
    <property type="entry name" value="MFS"/>
</dbReference>
<accession>A0A9P3CAY9</accession>
<dbReference type="AlphaFoldDB" id="A0A9P3CAY9"/>
<protein>
    <recommendedName>
        <fullName evidence="7">Major facilitator superfamily (MFS) profile domain-containing protein</fullName>
    </recommendedName>
</protein>
<dbReference type="InterPro" id="IPR020846">
    <property type="entry name" value="MFS_dom"/>
</dbReference>
<dbReference type="Gene3D" id="1.20.1720.10">
    <property type="entry name" value="Multidrug resistance protein D"/>
    <property type="match status" value="1"/>
</dbReference>
<feature type="transmembrane region" description="Helical" evidence="6">
    <location>
        <begin position="126"/>
        <end position="152"/>
    </location>
</feature>
<evidence type="ECO:0000313" key="9">
    <source>
        <dbReference type="Proteomes" id="UP000825890"/>
    </source>
</evidence>
<feature type="transmembrane region" description="Helical" evidence="6">
    <location>
        <begin position="37"/>
        <end position="60"/>
    </location>
</feature>
<keyword evidence="4 6" id="KW-0472">Membrane</keyword>
<dbReference type="RefSeq" id="XP_044655326.1">
    <property type="nucleotide sequence ID" value="XM_044799391.1"/>
</dbReference>
<keyword evidence="9" id="KW-1185">Reference proteome</keyword>
<feature type="domain" description="Major facilitator superfamily (MFS) profile" evidence="7">
    <location>
        <begin position="38"/>
        <end position="517"/>
    </location>
</feature>
<feature type="transmembrane region" description="Helical" evidence="6">
    <location>
        <begin position="490"/>
        <end position="509"/>
    </location>
</feature>
<comment type="subcellular location">
    <subcellularLocation>
        <location evidence="1">Membrane</location>
        <topology evidence="1">Multi-pass membrane protein</topology>
    </subcellularLocation>
</comment>
<sequence>MATTEQLRPNPSRAENHDNASTTPIAPRKLFTTSFTLTLIALNISIFCVALMNVIIPVSVPKITDEFHSLDSIGWYAAAYLIPTCAFQPHYGKLYARYSAKWTILGALVCFEAGILVSAFCKSSNVFIFGRALAGMGAAGVYAGALYIIAILTPSEKTPAVQSTVGVVIGVASIVAPMLGGWLVDRFNWRWCFFTIIPGPLIAGIMLLIWLKLPAVPRGRKTGFELIKMFDPLGTMFFLVSIFCLLLALQWAGLNYSWIDLRIILLFVVFGFFFAAFIGIQFLTGDNATIPIRILGQRTIAALCFFILCLFGQFACDMYFLPVYFQGIKLMSATEAGINMIAFIAAMVCALIAAGILSSKLGHYVPFFFTSVFFMAVGNGMLTTLRPETPAIWYIAHQISAGAGTGLALQLPATAVQAVLPEEDLAVGLATVLFFEFLGGAIFVAAGNNIFVNKLHRRAGINLNDNGATTIVNSTHDKTRQNLYMDALRWPLRLSLILSCLSIIGVVFLERKRVKGRDPNRRTKDNEQNSRATANGMELKETSPDSSARGSDDSSCFGCSDRPTCILHPPPSAENAYIPDGDTREATRVKDFQLPRVIE</sequence>
<dbReference type="GO" id="GO:0005886">
    <property type="term" value="C:plasma membrane"/>
    <property type="evidence" value="ECO:0007669"/>
    <property type="project" value="TreeGrafter"/>
</dbReference>
<dbReference type="InterPro" id="IPR036259">
    <property type="entry name" value="MFS_trans_sf"/>
</dbReference>
<reference evidence="8 9" key="1">
    <citation type="submission" date="2021-01" db="EMBL/GenBank/DDBJ databases">
        <title>Cercospora kikuchii MAFF 305040 whole genome shotgun sequence.</title>
        <authorList>
            <person name="Kashiwa T."/>
            <person name="Suzuki T."/>
        </authorList>
    </citation>
    <scope>NUCLEOTIDE SEQUENCE [LARGE SCALE GENOMIC DNA]</scope>
    <source>
        <strain evidence="8 9">MAFF 305040</strain>
    </source>
</reference>
<keyword evidence="2 6" id="KW-0812">Transmembrane</keyword>
<evidence type="ECO:0000256" key="6">
    <source>
        <dbReference type="SAM" id="Phobius"/>
    </source>
</evidence>
<gene>
    <name evidence="8" type="ORF">CKM354_000416200</name>
</gene>
<evidence type="ECO:0000256" key="2">
    <source>
        <dbReference type="ARBA" id="ARBA00022692"/>
    </source>
</evidence>
<dbReference type="PANTHER" id="PTHR23501">
    <property type="entry name" value="MAJOR FACILITATOR SUPERFAMILY"/>
    <property type="match status" value="1"/>
</dbReference>
<feature type="transmembrane region" description="Helical" evidence="6">
    <location>
        <begin position="337"/>
        <end position="357"/>
    </location>
</feature>
<dbReference type="PROSITE" id="PS50850">
    <property type="entry name" value="MFS"/>
    <property type="match status" value="1"/>
</dbReference>
<dbReference type="PANTHER" id="PTHR23501:SF199">
    <property type="entry name" value="MFS EFFLUX TRANSPORTER INPD-RELATED"/>
    <property type="match status" value="1"/>
</dbReference>
<name>A0A9P3CAY9_9PEZI</name>
<feature type="transmembrane region" description="Helical" evidence="6">
    <location>
        <begin position="188"/>
        <end position="211"/>
    </location>
</feature>
<evidence type="ECO:0000259" key="7">
    <source>
        <dbReference type="PROSITE" id="PS50850"/>
    </source>
</evidence>
<evidence type="ECO:0000313" key="8">
    <source>
        <dbReference type="EMBL" id="GIZ40839.1"/>
    </source>
</evidence>
<dbReference type="Gene3D" id="1.20.1250.20">
    <property type="entry name" value="MFS general substrate transporter like domains"/>
    <property type="match status" value="1"/>
</dbReference>
<feature type="transmembrane region" description="Helical" evidence="6">
    <location>
        <begin position="232"/>
        <end position="251"/>
    </location>
</feature>
<feature type="transmembrane region" description="Helical" evidence="6">
    <location>
        <begin position="303"/>
        <end position="325"/>
    </location>
</feature>
<dbReference type="GeneID" id="68289737"/>
<dbReference type="GO" id="GO:0022857">
    <property type="term" value="F:transmembrane transporter activity"/>
    <property type="evidence" value="ECO:0007669"/>
    <property type="project" value="InterPro"/>
</dbReference>
<feature type="region of interest" description="Disordered" evidence="5">
    <location>
        <begin position="517"/>
        <end position="599"/>
    </location>
</feature>
<organism evidence="8 9">
    <name type="scientific">Cercospora kikuchii</name>
    <dbReference type="NCBI Taxonomy" id="84275"/>
    <lineage>
        <taxon>Eukaryota</taxon>
        <taxon>Fungi</taxon>
        <taxon>Dikarya</taxon>
        <taxon>Ascomycota</taxon>
        <taxon>Pezizomycotina</taxon>
        <taxon>Dothideomycetes</taxon>
        <taxon>Dothideomycetidae</taxon>
        <taxon>Mycosphaerellales</taxon>
        <taxon>Mycosphaerellaceae</taxon>
        <taxon>Cercospora</taxon>
    </lineage>
</organism>
<feature type="region of interest" description="Disordered" evidence="5">
    <location>
        <begin position="1"/>
        <end position="21"/>
    </location>
</feature>
<feature type="transmembrane region" description="Helical" evidence="6">
    <location>
        <begin position="102"/>
        <end position="120"/>
    </location>
</feature>
<keyword evidence="3 6" id="KW-1133">Transmembrane helix</keyword>
<comment type="caution">
    <text evidence="8">The sequence shown here is derived from an EMBL/GenBank/DDBJ whole genome shotgun (WGS) entry which is preliminary data.</text>
</comment>
<proteinExistence type="predicted"/>
<dbReference type="SUPFAM" id="SSF103473">
    <property type="entry name" value="MFS general substrate transporter"/>
    <property type="match status" value="1"/>
</dbReference>
<evidence type="ECO:0000256" key="4">
    <source>
        <dbReference type="ARBA" id="ARBA00023136"/>
    </source>
</evidence>
<evidence type="ECO:0000256" key="1">
    <source>
        <dbReference type="ARBA" id="ARBA00004141"/>
    </source>
</evidence>
<feature type="transmembrane region" description="Helical" evidence="6">
    <location>
        <begin position="425"/>
        <end position="446"/>
    </location>
</feature>